<dbReference type="AlphaFoldDB" id="A0A4V3V708"/>
<dbReference type="InterPro" id="IPR000415">
    <property type="entry name" value="Nitroreductase-like"/>
</dbReference>
<dbReference type="InterPro" id="IPR026021">
    <property type="entry name" value="YdjA-like"/>
</dbReference>
<dbReference type="InterPro" id="IPR029479">
    <property type="entry name" value="Nitroreductase"/>
</dbReference>
<dbReference type="EMBL" id="SLUB01000078">
    <property type="protein sequence ID" value="THE09443.1"/>
    <property type="molecule type" value="Genomic_DNA"/>
</dbReference>
<dbReference type="PANTHER" id="PTHR43821:SF1">
    <property type="entry name" value="NAD(P)H NITROREDUCTASE YDJA-RELATED"/>
    <property type="match status" value="1"/>
</dbReference>
<evidence type="ECO:0000256" key="3">
    <source>
        <dbReference type="ARBA" id="ARBA00022643"/>
    </source>
</evidence>
<keyword evidence="5 7" id="KW-0560">Oxidoreductase</keyword>
<dbReference type="InterPro" id="IPR052530">
    <property type="entry name" value="NAD(P)H_nitroreductase"/>
</dbReference>
<dbReference type="Gene3D" id="3.40.109.10">
    <property type="entry name" value="NADH Oxidase"/>
    <property type="match status" value="1"/>
</dbReference>
<dbReference type="SUPFAM" id="SSF55469">
    <property type="entry name" value="FMN-dependent nitroreductase-like"/>
    <property type="match status" value="1"/>
</dbReference>
<dbReference type="CDD" id="cd02135">
    <property type="entry name" value="YdjA-like"/>
    <property type="match status" value="1"/>
</dbReference>
<evidence type="ECO:0000256" key="1">
    <source>
        <dbReference type="ARBA" id="ARBA00007118"/>
    </source>
</evidence>
<evidence type="ECO:0000256" key="5">
    <source>
        <dbReference type="ARBA" id="ARBA00023002"/>
    </source>
</evidence>
<proteinExistence type="inferred from homology"/>
<dbReference type="PIRSF" id="PIRSF000232">
    <property type="entry name" value="YdjA"/>
    <property type="match status" value="1"/>
</dbReference>
<dbReference type="GO" id="GO:0016491">
    <property type="term" value="F:oxidoreductase activity"/>
    <property type="evidence" value="ECO:0007669"/>
    <property type="project" value="UniProtKB-UniRule"/>
</dbReference>
<feature type="binding site" description="in other chain" evidence="8">
    <location>
        <begin position="132"/>
        <end position="134"/>
    </location>
    <ligand>
        <name>FMN</name>
        <dbReference type="ChEBI" id="CHEBI:58210"/>
        <note>ligand shared between dimeric partners</note>
    </ligand>
</feature>
<dbReference type="Pfam" id="PF00881">
    <property type="entry name" value="Nitroreductase"/>
    <property type="match status" value="1"/>
</dbReference>
<reference evidence="10 11" key="1">
    <citation type="journal article" date="2019" name="Indoor Air">
        <title>Impacts of indoor surface finishes on bacterial viability.</title>
        <authorList>
            <person name="Hu J."/>
            <person name="Maamar S.B."/>
            <person name="Glawe A.J."/>
            <person name="Gottel N."/>
            <person name="Gilbert J.A."/>
            <person name="Hartmann E.M."/>
        </authorList>
    </citation>
    <scope>NUCLEOTIDE SEQUENCE [LARGE SCALE GENOMIC DNA]</scope>
    <source>
        <strain evidence="10 11">AF060A6</strain>
    </source>
</reference>
<evidence type="ECO:0000256" key="2">
    <source>
        <dbReference type="ARBA" id="ARBA00022630"/>
    </source>
</evidence>
<feature type="binding site" evidence="8">
    <location>
        <position position="39"/>
    </location>
    <ligand>
        <name>FMN</name>
        <dbReference type="ChEBI" id="CHEBI:58210"/>
        <note>ligand shared between dimeric partners</note>
    </ligand>
</feature>
<dbReference type="Proteomes" id="UP000306477">
    <property type="component" value="Unassembled WGS sequence"/>
</dbReference>
<keyword evidence="11" id="KW-1185">Reference proteome</keyword>
<comment type="caution">
    <text evidence="10">The sequence shown here is derived from an EMBL/GenBank/DDBJ whole genome shotgun (WGS) entry which is preliminary data.</text>
</comment>
<feature type="binding site" description="in other chain" evidence="8">
    <location>
        <begin position="10"/>
        <end position="12"/>
    </location>
    <ligand>
        <name>FMN</name>
        <dbReference type="ChEBI" id="CHEBI:58210"/>
        <note>ligand shared between dimeric partners</note>
    </ligand>
</feature>
<gene>
    <name evidence="10" type="ORF">E1I69_22275</name>
</gene>
<comment type="cofactor">
    <cofactor evidence="8">
        <name>FMN</name>
        <dbReference type="ChEBI" id="CHEBI:58210"/>
    </cofactor>
    <text evidence="8">Binds 1 FMN per subunit.</text>
</comment>
<dbReference type="RefSeq" id="WP_136381731.1">
    <property type="nucleotide sequence ID" value="NZ_SLUB01000078.1"/>
</dbReference>
<keyword evidence="2 7" id="KW-0285">Flavoprotein</keyword>
<comment type="similarity">
    <text evidence="1 7">Belongs to the nitroreductase family.</text>
</comment>
<protein>
    <recommendedName>
        <fullName evidence="7">Putative NAD(P)H nitroreductase</fullName>
        <ecNumber evidence="7">1.-.-.-</ecNumber>
    </recommendedName>
</protein>
<dbReference type="OrthoDB" id="9804207at2"/>
<dbReference type="EC" id="1.-.-.-" evidence="7"/>
<feature type="domain" description="Nitroreductase" evidence="9">
    <location>
        <begin position="7"/>
        <end position="162"/>
    </location>
</feature>
<evidence type="ECO:0000313" key="10">
    <source>
        <dbReference type="EMBL" id="THE09443.1"/>
    </source>
</evidence>
<organism evidence="10 11">
    <name type="scientific">Bacillus timonensis</name>
    <dbReference type="NCBI Taxonomy" id="1033734"/>
    <lineage>
        <taxon>Bacteria</taxon>
        <taxon>Bacillati</taxon>
        <taxon>Bacillota</taxon>
        <taxon>Bacilli</taxon>
        <taxon>Bacillales</taxon>
        <taxon>Bacillaceae</taxon>
        <taxon>Bacillus</taxon>
    </lineage>
</organism>
<keyword evidence="4 7" id="KW-0521">NADP</keyword>
<evidence type="ECO:0000259" key="9">
    <source>
        <dbReference type="Pfam" id="PF00881"/>
    </source>
</evidence>
<keyword evidence="3 7" id="KW-0288">FMN</keyword>
<evidence type="ECO:0000256" key="4">
    <source>
        <dbReference type="ARBA" id="ARBA00022857"/>
    </source>
</evidence>
<sequence length="184" mass="21144">MDVHEAIRTRRSFGLVKDVNVEREKIEKIIEAGTWAPCHFRTEPWRFFVFQGDGRNRLSEVLLKIAKKNGETEEKKLEKIQAKPFRAPVIIAVAVEPSENPKALKIEEYGATYACIQNMLLEAHSLGLAGFWRTGKPTYDQLMKEFFGLSEKGEVLGFLYFGFPLRSLPEGKRKSFETFTKWIG</sequence>
<accession>A0A4V3V708</accession>
<evidence type="ECO:0000313" key="11">
    <source>
        <dbReference type="Proteomes" id="UP000306477"/>
    </source>
</evidence>
<keyword evidence="6 7" id="KW-0520">NAD</keyword>
<evidence type="ECO:0000256" key="6">
    <source>
        <dbReference type="ARBA" id="ARBA00023027"/>
    </source>
</evidence>
<dbReference type="STRING" id="1033734.GCA_000285535_00002"/>
<evidence type="ECO:0000256" key="8">
    <source>
        <dbReference type="PIRSR" id="PIRSR000232-1"/>
    </source>
</evidence>
<name>A0A4V3V708_9BACI</name>
<evidence type="ECO:0000256" key="7">
    <source>
        <dbReference type="PIRNR" id="PIRNR000232"/>
    </source>
</evidence>
<dbReference type="PANTHER" id="PTHR43821">
    <property type="entry name" value="NAD(P)H NITROREDUCTASE YDJA-RELATED"/>
    <property type="match status" value="1"/>
</dbReference>